<sequence>MTVITATTTATFAPPPPPSHHDGACLVLINDLKGALDLADLPTKRVRVVFTARGERKSRGQVGWSRDQGIRLCLSCLTSRSMISIGSSIKLNLPSSRISFIGMTRDSSDRHFFRLEMWKVLWTLLSSSGSSSVYATGPTLLRILNGQMYRGLSFPLFSESDDTLLSLQALSNLHYLFGGFMNYLWSCELNISNFGPADSMIKSLQLPKSGNQLRFLIHRVPSRRTSNALSIPLDMIVPAFLKELICKVLGLLVPLLELNQFGILLGELGEGQIASGGWPFVSVVPGQMTHLVASMTLDSARSCVMQGAFLTQGKAFSILSVFIWGGSISPDGFLPSILLLGVIIVAVAIVVTVVLVVVHVIIGVIVVGGGVSSIINFLL</sequence>
<evidence type="ECO:0000313" key="2">
    <source>
        <dbReference type="EMBL" id="GEU65610.1"/>
    </source>
</evidence>
<keyword evidence="1" id="KW-0472">Membrane</keyword>
<evidence type="ECO:0000256" key="1">
    <source>
        <dbReference type="SAM" id="Phobius"/>
    </source>
</evidence>
<dbReference type="EMBL" id="BKCJ010005235">
    <property type="protein sequence ID" value="GEU65610.1"/>
    <property type="molecule type" value="Genomic_DNA"/>
</dbReference>
<organism evidence="2">
    <name type="scientific">Tanacetum cinerariifolium</name>
    <name type="common">Dalmatian daisy</name>
    <name type="synonym">Chrysanthemum cinerariifolium</name>
    <dbReference type="NCBI Taxonomy" id="118510"/>
    <lineage>
        <taxon>Eukaryota</taxon>
        <taxon>Viridiplantae</taxon>
        <taxon>Streptophyta</taxon>
        <taxon>Embryophyta</taxon>
        <taxon>Tracheophyta</taxon>
        <taxon>Spermatophyta</taxon>
        <taxon>Magnoliopsida</taxon>
        <taxon>eudicotyledons</taxon>
        <taxon>Gunneridae</taxon>
        <taxon>Pentapetalae</taxon>
        <taxon>asterids</taxon>
        <taxon>campanulids</taxon>
        <taxon>Asterales</taxon>
        <taxon>Asteraceae</taxon>
        <taxon>Asteroideae</taxon>
        <taxon>Anthemideae</taxon>
        <taxon>Anthemidinae</taxon>
        <taxon>Tanacetum</taxon>
    </lineage>
</organism>
<feature type="transmembrane region" description="Helical" evidence="1">
    <location>
        <begin position="332"/>
        <end position="351"/>
    </location>
</feature>
<accession>A0A6L2LWE3</accession>
<keyword evidence="1" id="KW-1133">Transmembrane helix</keyword>
<keyword evidence="1" id="KW-0812">Transmembrane</keyword>
<protein>
    <submittedName>
        <fullName evidence="2">Uncharacterized protein</fullName>
    </submittedName>
</protein>
<name>A0A6L2LWE3_TANCI</name>
<gene>
    <name evidence="2" type="ORF">Tci_037588</name>
</gene>
<proteinExistence type="predicted"/>
<feature type="transmembrane region" description="Helical" evidence="1">
    <location>
        <begin position="357"/>
        <end position="378"/>
    </location>
</feature>
<reference evidence="2" key="1">
    <citation type="journal article" date="2019" name="Sci. Rep.">
        <title>Draft genome of Tanacetum cinerariifolium, the natural source of mosquito coil.</title>
        <authorList>
            <person name="Yamashiro T."/>
            <person name="Shiraishi A."/>
            <person name="Satake H."/>
            <person name="Nakayama K."/>
        </authorList>
    </citation>
    <scope>NUCLEOTIDE SEQUENCE</scope>
</reference>
<dbReference type="AlphaFoldDB" id="A0A6L2LWE3"/>
<comment type="caution">
    <text evidence="2">The sequence shown here is derived from an EMBL/GenBank/DDBJ whole genome shotgun (WGS) entry which is preliminary data.</text>
</comment>